<name>A0AAD5YVM6_9AGAR</name>
<dbReference type="SFLD" id="SFLDS00003">
    <property type="entry name" value="Haloacid_Dehalogenase"/>
    <property type="match status" value="1"/>
</dbReference>
<comment type="caution">
    <text evidence="1">The sequence shown here is derived from an EMBL/GenBank/DDBJ whole genome shotgun (WGS) entry which is preliminary data.</text>
</comment>
<dbReference type="Proteomes" id="UP001213000">
    <property type="component" value="Unassembled WGS sequence"/>
</dbReference>
<dbReference type="SFLD" id="SFLDG01135">
    <property type="entry name" value="C1.5.6:_HAD__Beta-PGM__Phospha"/>
    <property type="match status" value="1"/>
</dbReference>
<reference evidence="1" key="1">
    <citation type="submission" date="2022-07" db="EMBL/GenBank/DDBJ databases">
        <title>Genome Sequence of Leucocoprinus birnbaumii.</title>
        <authorList>
            <person name="Buettner E."/>
        </authorList>
    </citation>
    <scope>NUCLEOTIDE SEQUENCE</scope>
    <source>
        <strain evidence="1">VT141</strain>
    </source>
</reference>
<dbReference type="EMBL" id="JANIEX010000017">
    <property type="protein sequence ID" value="KAJ3576188.1"/>
    <property type="molecule type" value="Genomic_DNA"/>
</dbReference>
<evidence type="ECO:0008006" key="3">
    <source>
        <dbReference type="Google" id="ProtNLM"/>
    </source>
</evidence>
<dbReference type="NCBIfam" id="TIGR01509">
    <property type="entry name" value="HAD-SF-IA-v3"/>
    <property type="match status" value="1"/>
</dbReference>
<keyword evidence="2" id="KW-1185">Reference proteome</keyword>
<dbReference type="InterPro" id="IPR006439">
    <property type="entry name" value="HAD-SF_hydro_IA"/>
</dbReference>
<dbReference type="InterPro" id="IPR051806">
    <property type="entry name" value="HAD-like_SPP"/>
</dbReference>
<dbReference type="AlphaFoldDB" id="A0AAD5YVM6"/>
<dbReference type="Pfam" id="PF00702">
    <property type="entry name" value="Hydrolase"/>
    <property type="match status" value="1"/>
</dbReference>
<dbReference type="InterPro" id="IPR036412">
    <property type="entry name" value="HAD-like_sf"/>
</dbReference>
<proteinExistence type="predicted"/>
<dbReference type="Gene3D" id="3.40.50.1000">
    <property type="entry name" value="HAD superfamily/HAD-like"/>
    <property type="match status" value="1"/>
</dbReference>
<organism evidence="1 2">
    <name type="scientific">Leucocoprinus birnbaumii</name>
    <dbReference type="NCBI Taxonomy" id="56174"/>
    <lineage>
        <taxon>Eukaryota</taxon>
        <taxon>Fungi</taxon>
        <taxon>Dikarya</taxon>
        <taxon>Basidiomycota</taxon>
        <taxon>Agaricomycotina</taxon>
        <taxon>Agaricomycetes</taxon>
        <taxon>Agaricomycetidae</taxon>
        <taxon>Agaricales</taxon>
        <taxon>Agaricineae</taxon>
        <taxon>Agaricaceae</taxon>
        <taxon>Leucocoprinus</taxon>
    </lineage>
</organism>
<dbReference type="InterPro" id="IPR023214">
    <property type="entry name" value="HAD_sf"/>
</dbReference>
<dbReference type="Gene3D" id="1.10.150.240">
    <property type="entry name" value="Putative phosphatase, domain 2"/>
    <property type="match status" value="1"/>
</dbReference>
<sequence>MSEVVFTVDAILFDMDGTLVDSTAGVVGAWETFKESYPDIDVSEILSCEHWLSLYLVAKLPTSSATKSSIAWIGSSRFKREAQRFEEAIVTSSTKNGRRGIVMLPGTEEIINEIKPYLTLPSPKWAICTSATRIYATAALKSAKIPQPDVLVVAEDVKQGKPYPDPYLLGASQCGVDPSKCVVFEDAPSGVRSGRAAGCKTIGLLTSHSREQMEAAEPDILVKDLSKVSVKVKETGDLEITVSAD</sequence>
<evidence type="ECO:0000313" key="2">
    <source>
        <dbReference type="Proteomes" id="UP001213000"/>
    </source>
</evidence>
<dbReference type="GO" id="GO:0050308">
    <property type="term" value="F:sugar-phosphatase activity"/>
    <property type="evidence" value="ECO:0007669"/>
    <property type="project" value="TreeGrafter"/>
</dbReference>
<dbReference type="SFLD" id="SFLDG01129">
    <property type="entry name" value="C1.5:_HAD__Beta-PGM__Phosphata"/>
    <property type="match status" value="1"/>
</dbReference>
<accession>A0AAD5YVM6</accession>
<dbReference type="InterPro" id="IPR023198">
    <property type="entry name" value="PGP-like_dom2"/>
</dbReference>
<dbReference type="PANTHER" id="PTHR43481:SF4">
    <property type="entry name" value="GLYCEROL-1-PHOSPHATE PHOSPHOHYDROLASE 1-RELATED"/>
    <property type="match status" value="1"/>
</dbReference>
<evidence type="ECO:0000313" key="1">
    <source>
        <dbReference type="EMBL" id="KAJ3576188.1"/>
    </source>
</evidence>
<dbReference type="PANTHER" id="PTHR43481">
    <property type="entry name" value="FRUCTOSE-1-PHOSPHATE PHOSPHATASE"/>
    <property type="match status" value="1"/>
</dbReference>
<gene>
    <name evidence="1" type="ORF">NP233_g600</name>
</gene>
<dbReference type="SUPFAM" id="SSF56784">
    <property type="entry name" value="HAD-like"/>
    <property type="match status" value="1"/>
</dbReference>
<protein>
    <recommendedName>
        <fullName evidence="3">Phosphatase</fullName>
    </recommendedName>
</protein>